<dbReference type="Proteomes" id="UP001597051">
    <property type="component" value="Unassembled WGS sequence"/>
</dbReference>
<dbReference type="RefSeq" id="WP_379758910.1">
    <property type="nucleotide sequence ID" value="NZ_JBHSYB010000066.1"/>
</dbReference>
<evidence type="ECO:0000259" key="9">
    <source>
        <dbReference type="PROSITE" id="PS51671"/>
    </source>
</evidence>
<dbReference type="PROSITE" id="PS51171">
    <property type="entry name" value="PREPHENATE_DEHYDR_3"/>
    <property type="match status" value="1"/>
</dbReference>
<evidence type="ECO:0000313" key="11">
    <source>
        <dbReference type="Proteomes" id="UP001597051"/>
    </source>
</evidence>
<protein>
    <recommendedName>
        <fullName evidence="2">prephenate dehydratase</fullName>
        <ecNumber evidence="2">4.2.1.51</ecNumber>
    </recommendedName>
</protein>
<comment type="catalytic activity">
    <reaction evidence="7">
        <text>prephenate + H(+) = 3-phenylpyruvate + CO2 + H2O</text>
        <dbReference type="Rhea" id="RHEA:21648"/>
        <dbReference type="ChEBI" id="CHEBI:15377"/>
        <dbReference type="ChEBI" id="CHEBI:15378"/>
        <dbReference type="ChEBI" id="CHEBI:16526"/>
        <dbReference type="ChEBI" id="CHEBI:18005"/>
        <dbReference type="ChEBI" id="CHEBI:29934"/>
        <dbReference type="EC" id="4.2.1.51"/>
    </reaction>
</comment>
<dbReference type="PANTHER" id="PTHR21022:SF19">
    <property type="entry name" value="PREPHENATE DEHYDRATASE-RELATED"/>
    <property type="match status" value="1"/>
</dbReference>
<dbReference type="EMBL" id="JBHTIZ010000022">
    <property type="protein sequence ID" value="MFD0984415.1"/>
    <property type="molecule type" value="Genomic_DNA"/>
</dbReference>
<sequence>MRTTNKQSFYQTSPSPLERVGVRIAIQGIKGSFHHQVAQDYFYQNVAVDECLSFEELVDSLMSGKSDQAVMAIENSIAGPIIPNYALIDKNNLHIIGEHYLDIHQNLMALKGQKIEDILEVHSHPMALLQCMEFLKKHPNIKLVEDKDTAETARRIHENQLKGIAAIASKTASEMYDLEILAPEIQTINNNMTRFVIINKEDSFADENEINRASIKFELDHKRGSLAAVLNVMSDCKLNLTKIQSLPKIETPWKYSFFVDVTFEKYEDYAKAKALLTIMAEYFKVLGEYKNTKP</sequence>
<comment type="pathway">
    <text evidence="1">Amino-acid biosynthesis; L-phenylalanine biosynthesis; phenylpyruvate from prephenate: step 1/1.</text>
</comment>
<keyword evidence="6" id="KW-0456">Lyase</keyword>
<proteinExistence type="predicted"/>
<reference evidence="11" key="1">
    <citation type="journal article" date="2019" name="Int. J. Syst. Evol. Microbiol.">
        <title>The Global Catalogue of Microorganisms (GCM) 10K type strain sequencing project: providing services to taxonomists for standard genome sequencing and annotation.</title>
        <authorList>
            <consortium name="The Broad Institute Genomics Platform"/>
            <consortium name="The Broad Institute Genome Sequencing Center for Infectious Disease"/>
            <person name="Wu L."/>
            <person name="Ma J."/>
        </authorList>
    </citation>
    <scope>NUCLEOTIDE SEQUENCE [LARGE SCALE GENOMIC DNA]</scope>
    <source>
        <strain evidence="11">CECT 7649</strain>
    </source>
</reference>
<dbReference type="EC" id="4.2.1.51" evidence="2"/>
<dbReference type="CDD" id="cd13631">
    <property type="entry name" value="PBP2_Ct-PDT_like"/>
    <property type="match status" value="1"/>
</dbReference>
<dbReference type="InterPro" id="IPR001086">
    <property type="entry name" value="Preph_deHydtase"/>
</dbReference>
<feature type="domain" description="Prephenate dehydratase" evidence="8">
    <location>
        <begin position="23"/>
        <end position="200"/>
    </location>
</feature>
<keyword evidence="4" id="KW-0057">Aromatic amino acid biosynthesis</keyword>
<keyword evidence="5" id="KW-0584">Phenylalanine biosynthesis</keyword>
<evidence type="ECO:0000256" key="3">
    <source>
        <dbReference type="ARBA" id="ARBA00022605"/>
    </source>
</evidence>
<gene>
    <name evidence="10" type="ORF">ACFQ0S_08005</name>
</gene>
<dbReference type="InterPro" id="IPR008242">
    <property type="entry name" value="Chor_mutase/pphenate_deHydtase"/>
</dbReference>
<dbReference type="Gene3D" id="3.40.190.10">
    <property type="entry name" value="Periplasmic binding protein-like II"/>
    <property type="match status" value="2"/>
</dbReference>
<name>A0ABW3J2T5_9FLAO</name>
<accession>A0ABW3J2T5</accession>
<evidence type="ECO:0000256" key="5">
    <source>
        <dbReference type="ARBA" id="ARBA00023222"/>
    </source>
</evidence>
<keyword evidence="11" id="KW-1185">Reference proteome</keyword>
<dbReference type="SUPFAM" id="SSF53850">
    <property type="entry name" value="Periplasmic binding protein-like II"/>
    <property type="match status" value="1"/>
</dbReference>
<evidence type="ECO:0000313" key="10">
    <source>
        <dbReference type="EMBL" id="MFD0984415.1"/>
    </source>
</evidence>
<dbReference type="PIRSF" id="PIRSF001500">
    <property type="entry name" value="Chor_mut_pdt_Ppr"/>
    <property type="match status" value="1"/>
</dbReference>
<evidence type="ECO:0000256" key="7">
    <source>
        <dbReference type="ARBA" id="ARBA00047848"/>
    </source>
</evidence>
<evidence type="ECO:0000256" key="6">
    <source>
        <dbReference type="ARBA" id="ARBA00023239"/>
    </source>
</evidence>
<comment type="caution">
    <text evidence="10">The sequence shown here is derived from an EMBL/GenBank/DDBJ whole genome shotgun (WGS) entry which is preliminary data.</text>
</comment>
<organism evidence="10 11">
    <name type="scientific">Flavobacterium myungsuense</name>
    <dbReference type="NCBI Taxonomy" id="651823"/>
    <lineage>
        <taxon>Bacteria</taxon>
        <taxon>Pseudomonadati</taxon>
        <taxon>Bacteroidota</taxon>
        <taxon>Flavobacteriia</taxon>
        <taxon>Flavobacteriales</taxon>
        <taxon>Flavobacteriaceae</taxon>
        <taxon>Flavobacterium</taxon>
    </lineage>
</organism>
<evidence type="ECO:0000259" key="8">
    <source>
        <dbReference type="PROSITE" id="PS51171"/>
    </source>
</evidence>
<evidence type="ECO:0000256" key="1">
    <source>
        <dbReference type="ARBA" id="ARBA00004741"/>
    </source>
</evidence>
<feature type="domain" description="ACT" evidence="9">
    <location>
        <begin position="214"/>
        <end position="294"/>
    </location>
</feature>
<dbReference type="InterPro" id="IPR045865">
    <property type="entry name" value="ACT-like_dom_sf"/>
</dbReference>
<dbReference type="PANTHER" id="PTHR21022">
    <property type="entry name" value="PREPHENATE DEHYDRATASE P PROTEIN"/>
    <property type="match status" value="1"/>
</dbReference>
<evidence type="ECO:0000256" key="2">
    <source>
        <dbReference type="ARBA" id="ARBA00013147"/>
    </source>
</evidence>
<dbReference type="CDD" id="cd04905">
    <property type="entry name" value="ACT_CM-PDT"/>
    <property type="match status" value="1"/>
</dbReference>
<dbReference type="InterPro" id="IPR002912">
    <property type="entry name" value="ACT_dom"/>
</dbReference>
<dbReference type="SUPFAM" id="SSF55021">
    <property type="entry name" value="ACT-like"/>
    <property type="match status" value="1"/>
</dbReference>
<evidence type="ECO:0000256" key="4">
    <source>
        <dbReference type="ARBA" id="ARBA00023141"/>
    </source>
</evidence>
<dbReference type="PROSITE" id="PS51671">
    <property type="entry name" value="ACT"/>
    <property type="match status" value="1"/>
</dbReference>
<keyword evidence="3" id="KW-0028">Amino-acid biosynthesis</keyword>
<dbReference type="Gene3D" id="3.30.70.260">
    <property type="match status" value="1"/>
</dbReference>
<dbReference type="Pfam" id="PF00800">
    <property type="entry name" value="PDT"/>
    <property type="match status" value="1"/>
</dbReference>